<evidence type="ECO:0000313" key="3">
    <source>
        <dbReference type="Proteomes" id="UP000250369"/>
    </source>
</evidence>
<dbReference type="InterPro" id="IPR050312">
    <property type="entry name" value="IolE/XylAMocC-like"/>
</dbReference>
<dbReference type="SUPFAM" id="SSF51658">
    <property type="entry name" value="Xylose isomerase-like"/>
    <property type="match status" value="1"/>
</dbReference>
<accession>A0A329MK30</accession>
<organism evidence="2 3">
    <name type="scientific">Paenibacillus contaminans</name>
    <dbReference type="NCBI Taxonomy" id="450362"/>
    <lineage>
        <taxon>Bacteria</taxon>
        <taxon>Bacillati</taxon>
        <taxon>Bacillota</taxon>
        <taxon>Bacilli</taxon>
        <taxon>Bacillales</taxon>
        <taxon>Paenibacillaceae</taxon>
        <taxon>Paenibacillus</taxon>
    </lineage>
</organism>
<protein>
    <submittedName>
        <fullName evidence="2">Sugar phosphate isomerase/epimerase</fullName>
    </submittedName>
</protein>
<reference evidence="2 3" key="1">
    <citation type="journal article" date="2009" name="Int. J. Syst. Evol. Microbiol.">
        <title>Paenibacillus contaminans sp. nov., isolated from a contaminated laboratory plate.</title>
        <authorList>
            <person name="Chou J.H."/>
            <person name="Lee J.H."/>
            <person name="Lin M.C."/>
            <person name="Chang P.S."/>
            <person name="Arun A.B."/>
            <person name="Young C.C."/>
            <person name="Chen W.M."/>
        </authorList>
    </citation>
    <scope>NUCLEOTIDE SEQUENCE [LARGE SCALE GENOMIC DNA]</scope>
    <source>
        <strain evidence="2 3">CKOBP-6</strain>
    </source>
</reference>
<dbReference type="GO" id="GO:0016853">
    <property type="term" value="F:isomerase activity"/>
    <property type="evidence" value="ECO:0007669"/>
    <property type="project" value="UniProtKB-KW"/>
</dbReference>
<dbReference type="PANTHER" id="PTHR12110:SF53">
    <property type="entry name" value="BLR5974 PROTEIN"/>
    <property type="match status" value="1"/>
</dbReference>
<dbReference type="PANTHER" id="PTHR12110">
    <property type="entry name" value="HYDROXYPYRUVATE ISOMERASE"/>
    <property type="match status" value="1"/>
</dbReference>
<dbReference type="OrthoDB" id="256906at2"/>
<dbReference type="Pfam" id="PF01261">
    <property type="entry name" value="AP_endonuc_2"/>
    <property type="match status" value="1"/>
</dbReference>
<dbReference type="Proteomes" id="UP000250369">
    <property type="component" value="Unassembled WGS sequence"/>
</dbReference>
<dbReference type="InterPro" id="IPR036237">
    <property type="entry name" value="Xyl_isomerase-like_sf"/>
</dbReference>
<evidence type="ECO:0000313" key="2">
    <source>
        <dbReference type="EMBL" id="RAV19083.1"/>
    </source>
</evidence>
<keyword evidence="3" id="KW-1185">Reference proteome</keyword>
<gene>
    <name evidence="2" type="ORF">DQG23_22880</name>
</gene>
<sequence>MKIGISSYSLSQAIRTGKMTIIDVLEWAADHGSEHVEIVPIGFSLDDDPALIEEIRTKADRLGILLSNYAIAANFVRDDERQYEAEIARVKKHVDIAAALGVTRMRHDVATRPAQETTLTQFYADLPCLTEACRQIADYARNFGITTSVENHGMYIQHSERIQTLVDEVDRANFRTTLDVGNFRCVDEDPVAAVKRNLPIASMIHLKDFYYRPSYRNPGEGWFQTVNGNYLRGAIFGQGDIDVWEVLRLIKASDYNGFLSLEFEGKEECEYGTRAGLINIRRIWESV</sequence>
<comment type="caution">
    <text evidence="2">The sequence shown here is derived from an EMBL/GenBank/DDBJ whole genome shotgun (WGS) entry which is preliminary data.</text>
</comment>
<dbReference type="AlphaFoldDB" id="A0A329MK30"/>
<name>A0A329MK30_9BACL</name>
<keyword evidence="2" id="KW-0413">Isomerase</keyword>
<proteinExistence type="predicted"/>
<dbReference type="Gene3D" id="3.20.20.150">
    <property type="entry name" value="Divalent-metal-dependent TIM barrel enzymes"/>
    <property type="match status" value="1"/>
</dbReference>
<evidence type="ECO:0000259" key="1">
    <source>
        <dbReference type="Pfam" id="PF01261"/>
    </source>
</evidence>
<dbReference type="EMBL" id="QMFB01000014">
    <property type="protein sequence ID" value="RAV19083.1"/>
    <property type="molecule type" value="Genomic_DNA"/>
</dbReference>
<feature type="domain" description="Xylose isomerase-like TIM barrel" evidence="1">
    <location>
        <begin position="25"/>
        <end position="272"/>
    </location>
</feature>
<dbReference type="InterPro" id="IPR013022">
    <property type="entry name" value="Xyl_isomerase-like_TIM-brl"/>
</dbReference>